<dbReference type="GO" id="GO:0033202">
    <property type="term" value="C:DNA helicase complex"/>
    <property type="evidence" value="ECO:0007669"/>
    <property type="project" value="TreeGrafter"/>
</dbReference>
<evidence type="ECO:0000256" key="9">
    <source>
        <dbReference type="ARBA" id="ARBA00023125"/>
    </source>
</evidence>
<keyword evidence="6 15" id="KW-0347">Helicase</keyword>
<evidence type="ECO:0000256" key="11">
    <source>
        <dbReference type="ARBA" id="ARBA00023235"/>
    </source>
</evidence>
<feature type="binding site" evidence="15">
    <location>
        <begin position="65"/>
        <end position="72"/>
    </location>
    <ligand>
        <name>ATP</name>
        <dbReference type="ChEBI" id="CHEBI:30616"/>
    </ligand>
</feature>
<dbReference type="GO" id="GO:0003677">
    <property type="term" value="F:DNA binding"/>
    <property type="evidence" value="ECO:0007669"/>
    <property type="project" value="UniProtKB-KW"/>
</dbReference>
<comment type="caution">
    <text evidence="19">The sequence shown here is derived from an EMBL/GenBank/DDBJ whole genome shotgun (WGS) entry which is preliminary data.</text>
</comment>
<evidence type="ECO:0000256" key="13">
    <source>
        <dbReference type="ARBA" id="ARBA00034808"/>
    </source>
</evidence>
<dbReference type="Pfam" id="PF00580">
    <property type="entry name" value="UvrD-helicase"/>
    <property type="match status" value="1"/>
</dbReference>
<evidence type="ECO:0000256" key="7">
    <source>
        <dbReference type="ARBA" id="ARBA00022839"/>
    </source>
</evidence>
<organism evidence="19 20">
    <name type="scientific">Citricoccus muralis</name>
    <dbReference type="NCBI Taxonomy" id="169134"/>
    <lineage>
        <taxon>Bacteria</taxon>
        <taxon>Bacillati</taxon>
        <taxon>Actinomycetota</taxon>
        <taxon>Actinomycetes</taxon>
        <taxon>Micrococcales</taxon>
        <taxon>Micrococcaceae</taxon>
        <taxon>Citricoccus</taxon>
    </lineage>
</organism>
<gene>
    <name evidence="19" type="ORF">C8E99_1321</name>
</gene>
<evidence type="ECO:0000259" key="17">
    <source>
        <dbReference type="PROSITE" id="PS51198"/>
    </source>
</evidence>
<dbReference type="AlphaFoldDB" id="A0A3D9LAV4"/>
<dbReference type="Gene3D" id="3.40.50.300">
    <property type="entry name" value="P-loop containing nucleotide triphosphate hydrolases"/>
    <property type="match status" value="2"/>
</dbReference>
<reference evidence="19 20" key="1">
    <citation type="submission" date="2018-07" db="EMBL/GenBank/DDBJ databases">
        <title>Sequencing the genomes of 1000 actinobacteria strains.</title>
        <authorList>
            <person name="Klenk H.-P."/>
        </authorList>
    </citation>
    <scope>NUCLEOTIDE SEQUENCE [LARGE SCALE GENOMIC DNA]</scope>
    <source>
        <strain evidence="19 20">DSM 14442</strain>
    </source>
</reference>
<evidence type="ECO:0000313" key="20">
    <source>
        <dbReference type="Proteomes" id="UP000256727"/>
    </source>
</evidence>
<keyword evidence="4" id="KW-0227">DNA damage</keyword>
<feature type="compositionally biased region" description="Low complexity" evidence="16">
    <location>
        <begin position="398"/>
        <end position="413"/>
    </location>
</feature>
<dbReference type="GO" id="GO:0004527">
    <property type="term" value="F:exonuclease activity"/>
    <property type="evidence" value="ECO:0007669"/>
    <property type="project" value="UniProtKB-KW"/>
</dbReference>
<keyword evidence="3 15" id="KW-0547">Nucleotide-binding</keyword>
<dbReference type="Proteomes" id="UP000256727">
    <property type="component" value="Unassembled WGS sequence"/>
</dbReference>
<comment type="similarity">
    <text evidence="1">Belongs to the helicase family. UvrD subfamily.</text>
</comment>
<dbReference type="Pfam" id="PF12705">
    <property type="entry name" value="PDDEXK_1"/>
    <property type="match status" value="1"/>
</dbReference>
<evidence type="ECO:0000256" key="2">
    <source>
        <dbReference type="ARBA" id="ARBA00022722"/>
    </source>
</evidence>
<dbReference type="Gene3D" id="1.10.10.160">
    <property type="match status" value="1"/>
</dbReference>
<dbReference type="PROSITE" id="PS51198">
    <property type="entry name" value="UVRD_HELICASE_ATP_BIND"/>
    <property type="match status" value="1"/>
</dbReference>
<evidence type="ECO:0000259" key="18">
    <source>
        <dbReference type="PROSITE" id="PS51217"/>
    </source>
</evidence>
<dbReference type="PROSITE" id="PS51217">
    <property type="entry name" value="UVRD_HELICASE_CTER"/>
    <property type="match status" value="1"/>
</dbReference>
<dbReference type="InterPro" id="IPR014017">
    <property type="entry name" value="DNA_helicase_UvrD-like_C"/>
</dbReference>
<dbReference type="PANTHER" id="PTHR11070">
    <property type="entry name" value="UVRD / RECB / PCRA DNA HELICASE FAMILY MEMBER"/>
    <property type="match status" value="1"/>
</dbReference>
<sequence length="1160" mass="125113">MTVGETARKRVRGCWLNEDMPAEDHQQSLRLTAPRAVRVEPLSPNAEQQRVLELAPGHGPVLVLGGPGTGRSALAVEYAARRIEAGLEPDRLLVLSPTRQASARLRDDLSVRLDHGGRGTRTSTPVRTWAAYAFDLIRRARTAGFLPAVERTPRLLSGAEQDTVIAELLESYASGERGGPDWPADLAEAVPTRGFRQEVRELIDRTSEYGIEPGRLEDLGEQHRRPEWVAAAVLLQDYRDRLDLGMAEAFDPAGLLTTACLLLEENPDLLDGERKNLPVIVIDDLQEATPAVHRLIRILGTGQDVVAMASPDTVVQGFRGARPDLVRDYPGCLLPRSGAPADPEPETGRTHLLTTGYRMEEDVLRSWQRIARRIPALPGTLEMRQGMTSGPGTEARTPAAPADPASPASPADPDGTDSTTPADVAATARDHGATAHLVASPPHEQLLVLQQLLHLHHRGGIPLGNMAVIARSGPLVAELARYLDAEGVPVNRSVADTVLKTEPAVTPLLSLLRTVSTAPEEPEAHLDQDTALWLAGGRYGGATALHLRQLRQRLLQDERAAGGNRTSTELLLAAFEDPEALADHPVPGAGVQRIARMVVAGRAAAGDPAATAESVLWALWDASDRPARWEREAVTGTGPAARRADRDLDAVVGLFQAAERHVDQFPGSSPLAFAEYMEAQDLPMDSLASTASQERSVSVVTPATAAGREWDVVIIAGLQDGIWPNTRLRGQLLGATDLADVAQGRTTRMDHRSRLAEVRQDELRSFATAVSRARQRVIGIAVASEDHQPSDFLDLIEPWRDAERPRPLTEVPRPLTAGALVAGLRRELEDTAQAVLRGRAARADAEDPGPDAGPPPRARPAASALARLAAEGIRGADPAHWWGLLPLSTEEPLVDTGTTPVPVSPSRVETALQSPLNWFIYQAGGQAGSTQAQSIGTFIHAIAEAFPEGPAEDLLAELERRLPDLGLEPGWESDRVARAARRMIEFFGGYLRQMEKAGRSVVAVEHRFQQELERGGLRVQIRGSIDRLERDGDGRPYVIDLKTGKHAPTAKDLEELPQLGVYQAAIAAGALPAEEFGRPTEPGGAALVQLRTTNKNVKIQDQTALGPDQTWALEQIFTAAAAMVGPRFLAVHGGVTPPRCALPALCPIHSEGRQSTEWHR</sequence>
<dbReference type="Gene3D" id="3.90.320.10">
    <property type="match status" value="1"/>
</dbReference>
<dbReference type="GO" id="GO:0005524">
    <property type="term" value="F:ATP binding"/>
    <property type="evidence" value="ECO:0007669"/>
    <property type="project" value="UniProtKB-UniRule"/>
</dbReference>
<comment type="catalytic activity">
    <reaction evidence="14">
        <text>ATP + H2O = ADP + phosphate + H(+)</text>
        <dbReference type="Rhea" id="RHEA:13065"/>
        <dbReference type="ChEBI" id="CHEBI:15377"/>
        <dbReference type="ChEBI" id="CHEBI:15378"/>
        <dbReference type="ChEBI" id="CHEBI:30616"/>
        <dbReference type="ChEBI" id="CHEBI:43474"/>
        <dbReference type="ChEBI" id="CHEBI:456216"/>
        <dbReference type="EC" id="5.6.2.4"/>
    </reaction>
</comment>
<evidence type="ECO:0000256" key="6">
    <source>
        <dbReference type="ARBA" id="ARBA00022806"/>
    </source>
</evidence>
<feature type="domain" description="UvrD-like helicase C-terminal" evidence="18">
    <location>
        <begin position="396"/>
        <end position="707"/>
    </location>
</feature>
<keyword evidence="2" id="KW-0540">Nuclease</keyword>
<feature type="region of interest" description="Disordered" evidence="16">
    <location>
        <begin position="378"/>
        <end position="422"/>
    </location>
</feature>
<dbReference type="InterPro" id="IPR000212">
    <property type="entry name" value="DNA_helicase_UvrD/REP"/>
</dbReference>
<dbReference type="InterPro" id="IPR013986">
    <property type="entry name" value="DExx_box_DNA_helicase_dom_sf"/>
</dbReference>
<dbReference type="GO" id="GO:0043138">
    <property type="term" value="F:3'-5' DNA helicase activity"/>
    <property type="evidence" value="ECO:0007669"/>
    <property type="project" value="UniProtKB-EC"/>
</dbReference>
<evidence type="ECO:0000256" key="14">
    <source>
        <dbReference type="ARBA" id="ARBA00048988"/>
    </source>
</evidence>
<evidence type="ECO:0000256" key="8">
    <source>
        <dbReference type="ARBA" id="ARBA00022840"/>
    </source>
</evidence>
<evidence type="ECO:0000256" key="4">
    <source>
        <dbReference type="ARBA" id="ARBA00022763"/>
    </source>
</evidence>
<feature type="domain" description="UvrD-like helicase ATP-binding" evidence="17">
    <location>
        <begin position="44"/>
        <end position="360"/>
    </location>
</feature>
<keyword evidence="11" id="KW-0413">Isomerase</keyword>
<dbReference type="GO" id="GO:0000725">
    <property type="term" value="P:recombinational repair"/>
    <property type="evidence" value="ECO:0007669"/>
    <property type="project" value="TreeGrafter"/>
</dbReference>
<dbReference type="EC" id="5.6.2.4" evidence="13"/>
<dbReference type="SUPFAM" id="SSF52540">
    <property type="entry name" value="P-loop containing nucleoside triphosphate hydrolases"/>
    <property type="match status" value="1"/>
</dbReference>
<evidence type="ECO:0000256" key="1">
    <source>
        <dbReference type="ARBA" id="ARBA00009922"/>
    </source>
</evidence>
<dbReference type="InterPro" id="IPR027417">
    <property type="entry name" value="P-loop_NTPase"/>
</dbReference>
<name>A0A3D9LAV4_9MICC</name>
<evidence type="ECO:0000256" key="16">
    <source>
        <dbReference type="SAM" id="MobiDB-lite"/>
    </source>
</evidence>
<dbReference type="InterPro" id="IPR038726">
    <property type="entry name" value="PDDEXK_AddAB-type"/>
</dbReference>
<feature type="region of interest" description="Disordered" evidence="16">
    <location>
        <begin position="838"/>
        <end position="862"/>
    </location>
</feature>
<evidence type="ECO:0000256" key="10">
    <source>
        <dbReference type="ARBA" id="ARBA00023204"/>
    </source>
</evidence>
<keyword evidence="20" id="KW-1185">Reference proteome</keyword>
<dbReference type="PANTHER" id="PTHR11070:SF59">
    <property type="entry name" value="DNA 3'-5' HELICASE"/>
    <property type="match status" value="1"/>
</dbReference>
<dbReference type="EMBL" id="QREH01000001">
    <property type="protein sequence ID" value="REE03509.1"/>
    <property type="molecule type" value="Genomic_DNA"/>
</dbReference>
<keyword evidence="10" id="KW-0234">DNA repair</keyword>
<evidence type="ECO:0000256" key="15">
    <source>
        <dbReference type="PROSITE-ProRule" id="PRU00560"/>
    </source>
</evidence>
<keyword evidence="8 15" id="KW-0067">ATP-binding</keyword>
<evidence type="ECO:0000313" key="19">
    <source>
        <dbReference type="EMBL" id="REE03509.1"/>
    </source>
</evidence>
<dbReference type="InterPro" id="IPR014016">
    <property type="entry name" value="UvrD-like_ATP-bd"/>
</dbReference>
<comment type="catalytic activity">
    <reaction evidence="12">
        <text>Couples ATP hydrolysis with the unwinding of duplex DNA by translocating in the 3'-5' direction.</text>
        <dbReference type="EC" id="5.6.2.4"/>
    </reaction>
</comment>
<dbReference type="InterPro" id="IPR011604">
    <property type="entry name" value="PDDEXK-like_dom_sf"/>
</dbReference>
<proteinExistence type="inferred from homology"/>
<protein>
    <recommendedName>
        <fullName evidence="13">DNA 3'-5' helicase</fullName>
        <ecNumber evidence="13">5.6.2.4</ecNumber>
    </recommendedName>
</protein>
<evidence type="ECO:0000256" key="5">
    <source>
        <dbReference type="ARBA" id="ARBA00022801"/>
    </source>
</evidence>
<evidence type="ECO:0000256" key="12">
    <source>
        <dbReference type="ARBA" id="ARBA00034617"/>
    </source>
</evidence>
<accession>A0A3D9LAV4</accession>
<keyword evidence="7" id="KW-0269">Exonuclease</keyword>
<keyword evidence="9" id="KW-0238">DNA-binding</keyword>
<keyword evidence="5 15" id="KW-0378">Hydrolase</keyword>
<evidence type="ECO:0000256" key="3">
    <source>
        <dbReference type="ARBA" id="ARBA00022741"/>
    </source>
</evidence>
<dbReference type="GO" id="GO:0005829">
    <property type="term" value="C:cytosol"/>
    <property type="evidence" value="ECO:0007669"/>
    <property type="project" value="TreeGrafter"/>
</dbReference>